<evidence type="ECO:0000256" key="1">
    <source>
        <dbReference type="SAM" id="Phobius"/>
    </source>
</evidence>
<accession>A0A515MK79</accession>
<proteinExistence type="predicted"/>
<dbReference type="EMBL" id="MK967393">
    <property type="protein sequence ID" value="QDM57085.1"/>
    <property type="molecule type" value="Genomic_DNA"/>
</dbReference>
<name>A0A515MK79_9CAUD</name>
<evidence type="ECO:0000313" key="3">
    <source>
        <dbReference type="Proteomes" id="UP000319882"/>
    </source>
</evidence>
<keyword evidence="3" id="KW-1185">Reference proteome</keyword>
<keyword evidence="1" id="KW-0812">Transmembrane</keyword>
<keyword evidence="1" id="KW-1133">Transmembrane helix</keyword>
<dbReference type="KEGG" id="vg:55618833"/>
<dbReference type="RefSeq" id="YP_009848412.1">
    <property type="nucleotide sequence ID" value="NC_048784.1"/>
</dbReference>
<sequence length="124" mass="13001">MIEKFAAAWPALRKTIYILLAAGLAVAFTYGKVDAAQQASILESASQVLGFVGFVLAALYTPKGGRIIGDKTDVPVEYNVIATAPSPSITIPLPSAEQITSVAGPTIAELRARVEQTLGRRSGD</sequence>
<dbReference type="GeneID" id="55618833"/>
<feature type="transmembrane region" description="Helical" evidence="1">
    <location>
        <begin position="45"/>
        <end position="61"/>
    </location>
</feature>
<reference evidence="2 3" key="1">
    <citation type="submission" date="2019-05" db="EMBL/GenBank/DDBJ databases">
        <authorList>
            <person name="Beaulieu J."/>
            <person name="Cox M."/>
            <person name="Nazim E."/>
            <person name="Robinson Z."/>
            <person name="Molloy S.D."/>
            <person name="Garlena R.A."/>
            <person name="Russell D.A."/>
            <person name="Pope W.H."/>
            <person name="Jacobs-Sera D."/>
            <person name="Hatfull G.F."/>
        </authorList>
    </citation>
    <scope>NUCLEOTIDE SEQUENCE [LARGE SCALE GENOMIC DNA]</scope>
</reference>
<organism evidence="2 3">
    <name type="scientific">Rhodococcus phage Whack</name>
    <dbReference type="NCBI Taxonomy" id="2591132"/>
    <lineage>
        <taxon>Viruses</taxon>
        <taxon>Duplodnaviria</taxon>
        <taxon>Heunggongvirae</taxon>
        <taxon>Uroviricota</taxon>
        <taxon>Caudoviricetes</taxon>
        <taxon>Whackvirus</taxon>
        <taxon>Whackvirus whack</taxon>
    </lineage>
</organism>
<gene>
    <name evidence="2" type="primary">22</name>
    <name evidence="2" type="ORF">SEA_WHACK_22</name>
</gene>
<dbReference type="Proteomes" id="UP000319882">
    <property type="component" value="Segment"/>
</dbReference>
<evidence type="ECO:0000313" key="2">
    <source>
        <dbReference type="EMBL" id="QDM57085.1"/>
    </source>
</evidence>
<keyword evidence="1" id="KW-0472">Membrane</keyword>
<protein>
    <submittedName>
        <fullName evidence="2">Holin</fullName>
    </submittedName>
</protein>